<dbReference type="AlphaFoldDB" id="A0A0K2U6S8"/>
<evidence type="ECO:0000313" key="1">
    <source>
        <dbReference type="EMBL" id="CDW33416.1"/>
    </source>
</evidence>
<reference evidence="1" key="1">
    <citation type="submission" date="2014-05" db="EMBL/GenBank/DDBJ databases">
        <authorList>
            <person name="Chronopoulou M."/>
        </authorList>
    </citation>
    <scope>NUCLEOTIDE SEQUENCE</scope>
    <source>
        <tissue evidence="1">Whole organism</tissue>
    </source>
</reference>
<dbReference type="EMBL" id="HACA01016055">
    <property type="protein sequence ID" value="CDW33416.1"/>
    <property type="molecule type" value="Transcribed_RNA"/>
</dbReference>
<proteinExistence type="predicted"/>
<name>A0A0K2U6S8_LEPSM</name>
<organism evidence="1">
    <name type="scientific">Lepeophtheirus salmonis</name>
    <name type="common">Salmon louse</name>
    <name type="synonym">Caligus salmonis</name>
    <dbReference type="NCBI Taxonomy" id="72036"/>
    <lineage>
        <taxon>Eukaryota</taxon>
        <taxon>Metazoa</taxon>
        <taxon>Ecdysozoa</taxon>
        <taxon>Arthropoda</taxon>
        <taxon>Crustacea</taxon>
        <taxon>Multicrustacea</taxon>
        <taxon>Hexanauplia</taxon>
        <taxon>Copepoda</taxon>
        <taxon>Siphonostomatoida</taxon>
        <taxon>Caligidae</taxon>
        <taxon>Lepeophtheirus</taxon>
    </lineage>
</organism>
<protein>
    <submittedName>
        <fullName evidence="1">Uncharacterized protein</fullName>
    </submittedName>
</protein>
<sequence>MEGGRNSFLLLFFVVRQGSSSCGASAHRQ</sequence>
<accession>A0A0K2U6S8</accession>